<evidence type="ECO:0000313" key="2">
    <source>
        <dbReference type="Proteomes" id="UP000003980"/>
    </source>
</evidence>
<name>H2C1R0_9CREN</name>
<keyword evidence="2" id="KW-1185">Reference proteome</keyword>
<sequence length="319" mass="37730">MNDDEEFMIMNVRTRFNDKKKAFMNLIKSSTALDNAFKKYKNAIMITLTIPHIFPLVYPIKQNGKIIGFIPLQDSILTQLKANMMAWIRKMWKKEDIKVFTAYEYHTDYTLHLHILIFGIPYLIDWNMKYGRKKEDALSYYSQKYNIPLSNAKKTLITKYVFTALLDMWLQKILVRFDSVLHMNLHQAYLEYKRKEKIQGPINEIHRIKNGKWKNKPPKDSVIEYSSGACYRKVLSPKQYVLKYVTKMAYAIAQGGNVEEKDQAKIFGYWLFGKRFNSYSPSLLPKKKEVKIPYWHFVGVFNQLDIPDYVTDNLILDLT</sequence>
<dbReference type="AlphaFoldDB" id="H2C1R0"/>
<reference evidence="1 2" key="1">
    <citation type="submission" date="2012-01" db="EMBL/GenBank/DDBJ databases">
        <title>Improved High-Quality Draft sequence of Metallosphaera yellowstonensis MK1.</title>
        <authorList>
            <consortium name="US DOE Joint Genome Institute"/>
            <person name="Lucas S."/>
            <person name="Han J."/>
            <person name="Cheng J.-F."/>
            <person name="Goodwin L."/>
            <person name="Pitluck S."/>
            <person name="Peters L."/>
            <person name="Teshima H."/>
            <person name="Detter J.C."/>
            <person name="Han C."/>
            <person name="Tapia R."/>
            <person name="Land M."/>
            <person name="Hauser L."/>
            <person name="Kyrpides N."/>
            <person name="Kozubal M."/>
            <person name="Macur R.E."/>
            <person name="Jay Z."/>
            <person name="Inskeep W."/>
            <person name="Woyke T."/>
        </authorList>
    </citation>
    <scope>NUCLEOTIDE SEQUENCE [LARGE SCALE GENOMIC DNA]</scope>
    <source>
        <strain evidence="1 2">MK1</strain>
    </source>
</reference>
<dbReference type="EMBL" id="JH597761">
    <property type="protein sequence ID" value="EHP70181.1"/>
    <property type="molecule type" value="Genomic_DNA"/>
</dbReference>
<protein>
    <recommendedName>
        <fullName evidence="3">Replication protein</fullName>
    </recommendedName>
</protein>
<dbReference type="RefSeq" id="WP_009070678.1">
    <property type="nucleotide sequence ID" value="NZ_JH597761.1"/>
</dbReference>
<proteinExistence type="predicted"/>
<gene>
    <name evidence="1" type="ORF">MetMK1DRAFT_00006830</name>
</gene>
<accession>H2C1R0</accession>
<dbReference type="HOGENOM" id="CLU_041388_0_0_2"/>
<evidence type="ECO:0008006" key="3">
    <source>
        <dbReference type="Google" id="ProtNLM"/>
    </source>
</evidence>
<organism evidence="1 2">
    <name type="scientific">Metallosphaera yellowstonensis MK1</name>
    <dbReference type="NCBI Taxonomy" id="671065"/>
    <lineage>
        <taxon>Archaea</taxon>
        <taxon>Thermoproteota</taxon>
        <taxon>Thermoprotei</taxon>
        <taxon>Sulfolobales</taxon>
        <taxon>Sulfolobaceae</taxon>
        <taxon>Metallosphaera</taxon>
    </lineage>
</organism>
<dbReference type="eggNOG" id="arCOG06786">
    <property type="taxonomic scope" value="Archaea"/>
</dbReference>
<dbReference type="Proteomes" id="UP000003980">
    <property type="component" value="Unassembled WGS sequence"/>
</dbReference>
<evidence type="ECO:0000313" key="1">
    <source>
        <dbReference type="EMBL" id="EHP70181.1"/>
    </source>
</evidence>